<evidence type="ECO:0000313" key="7">
    <source>
        <dbReference type="Proteomes" id="UP000316215"/>
    </source>
</evidence>
<evidence type="ECO:0000259" key="5">
    <source>
        <dbReference type="Pfam" id="PF00291"/>
    </source>
</evidence>
<keyword evidence="4" id="KW-0663">Pyridoxal phosphate</keyword>
<dbReference type="NCBIfam" id="TIGR03945">
    <property type="entry name" value="PLP_SbnA_fam"/>
    <property type="match status" value="1"/>
</dbReference>
<proteinExistence type="predicted"/>
<gene>
    <name evidence="6" type="ORF">CD934_30575</name>
</gene>
<dbReference type="AlphaFoldDB" id="A0A514JYY2"/>
<dbReference type="InterPro" id="IPR023927">
    <property type="entry name" value="SbnA"/>
</dbReference>
<dbReference type="Pfam" id="PF00291">
    <property type="entry name" value="PALP"/>
    <property type="match status" value="1"/>
</dbReference>
<name>A0A514JYY2_9ACTN</name>
<sequence>MTHRSVHRAADATAGGRLLSSFPHRPAFADSTAHERTLLTGARVERNAVIADHAFELFSEHAFLSLPDFAGAFATTVKIEGLNAAGSIKLKTARGLVEALERSGRLGPGSALIESTSGNLGIALASVCAAKGYPLTLVTDPNANDAGVRAMRALGAEVVVVTERDANGGYLQTRIECVRRMLAADPALVWTDQYAHPANPATHRHTTAVEIITGFGLPDWLFVGTGTAGTLMGCVQAFQALGAPTRIVAVDTVGSVTFHSAPAVRHIPGLGSSRPSRLLRDDGSFTKVVIPETDTVRTCRRVARRYGLLVGGSTGTVLSAVARLAPAIAAGSRVLAVSPDFGDRYLDTIYNDDWVTDRYGPEVLDDAPAADRPLPALRKDELINHA</sequence>
<dbReference type="Gene3D" id="3.40.50.1100">
    <property type="match status" value="2"/>
</dbReference>
<reference evidence="6 7" key="1">
    <citation type="submission" date="2017-07" db="EMBL/GenBank/DDBJ databases">
        <title>The Complete Genome of Streptomyces asterosporus-ZSY.</title>
        <authorList>
            <person name="Zhang S."/>
        </authorList>
    </citation>
    <scope>NUCLEOTIDE SEQUENCE [LARGE SCALE GENOMIC DNA]</scope>
    <source>
        <strain evidence="6 7">DSM 41452</strain>
    </source>
</reference>
<evidence type="ECO:0000256" key="1">
    <source>
        <dbReference type="ARBA" id="ARBA00001933"/>
    </source>
</evidence>
<dbReference type="CDD" id="cd01561">
    <property type="entry name" value="CBS_like"/>
    <property type="match status" value="1"/>
</dbReference>
<dbReference type="KEGG" id="sast:CD934_30575"/>
<organism evidence="6 7">
    <name type="scientific">Streptomyces calvus</name>
    <dbReference type="NCBI Taxonomy" id="67282"/>
    <lineage>
        <taxon>Bacteria</taxon>
        <taxon>Bacillati</taxon>
        <taxon>Actinomycetota</taxon>
        <taxon>Actinomycetes</taxon>
        <taxon>Kitasatosporales</taxon>
        <taxon>Streptomycetaceae</taxon>
        <taxon>Streptomyces</taxon>
    </lineage>
</organism>
<dbReference type="InterPro" id="IPR001926">
    <property type="entry name" value="TrpB-like_PALP"/>
</dbReference>
<dbReference type="GO" id="GO:1901605">
    <property type="term" value="P:alpha-amino acid metabolic process"/>
    <property type="evidence" value="ECO:0007669"/>
    <property type="project" value="UniProtKB-ARBA"/>
</dbReference>
<dbReference type="InterPro" id="IPR050214">
    <property type="entry name" value="Cys_Synth/Cystath_Beta-Synth"/>
</dbReference>
<evidence type="ECO:0000256" key="2">
    <source>
        <dbReference type="ARBA" id="ARBA00011738"/>
    </source>
</evidence>
<evidence type="ECO:0000256" key="4">
    <source>
        <dbReference type="ARBA" id="ARBA00022898"/>
    </source>
</evidence>
<evidence type="ECO:0000256" key="3">
    <source>
        <dbReference type="ARBA" id="ARBA00022679"/>
    </source>
</evidence>
<dbReference type="InterPro" id="IPR036052">
    <property type="entry name" value="TrpB-like_PALP_sf"/>
</dbReference>
<accession>A0A514JYY2</accession>
<comment type="subunit">
    <text evidence="2">Homodimer.</text>
</comment>
<comment type="cofactor">
    <cofactor evidence="1">
        <name>pyridoxal 5'-phosphate</name>
        <dbReference type="ChEBI" id="CHEBI:597326"/>
    </cofactor>
</comment>
<dbReference type="GO" id="GO:0016740">
    <property type="term" value="F:transferase activity"/>
    <property type="evidence" value="ECO:0007669"/>
    <property type="project" value="UniProtKB-KW"/>
</dbReference>
<evidence type="ECO:0000313" key="6">
    <source>
        <dbReference type="EMBL" id="QDI72559.1"/>
    </source>
</evidence>
<keyword evidence="3" id="KW-0808">Transferase</keyword>
<dbReference type="SUPFAM" id="SSF53686">
    <property type="entry name" value="Tryptophan synthase beta subunit-like PLP-dependent enzymes"/>
    <property type="match status" value="1"/>
</dbReference>
<dbReference type="PANTHER" id="PTHR10314">
    <property type="entry name" value="CYSTATHIONINE BETA-SYNTHASE"/>
    <property type="match status" value="1"/>
</dbReference>
<protein>
    <submittedName>
        <fullName evidence="6">2,3-diaminopropionate biosynthesis protein SbnA</fullName>
    </submittedName>
</protein>
<feature type="domain" description="Tryptophan synthase beta chain-like PALP" evidence="5">
    <location>
        <begin position="76"/>
        <end position="340"/>
    </location>
</feature>
<dbReference type="EMBL" id="CP022310">
    <property type="protein sequence ID" value="QDI72559.1"/>
    <property type="molecule type" value="Genomic_DNA"/>
</dbReference>
<keyword evidence="7" id="KW-1185">Reference proteome</keyword>
<dbReference type="Proteomes" id="UP000316215">
    <property type="component" value="Chromosome"/>
</dbReference>